<evidence type="ECO:0000313" key="3">
    <source>
        <dbReference type="Proteomes" id="UP001623592"/>
    </source>
</evidence>
<dbReference type="EMBL" id="JBJIAA010000031">
    <property type="protein sequence ID" value="MFL0253280.1"/>
    <property type="molecule type" value="Genomic_DNA"/>
</dbReference>
<name>A0ABW8TP51_9CLOT</name>
<dbReference type="RefSeq" id="WP_406789950.1">
    <property type="nucleotide sequence ID" value="NZ_JBJIAA010000031.1"/>
</dbReference>
<sequence>MGENYVVVSEAPKLDYSRDYVALPGNYGSKEYFEREDVKSIRKTIYKNLDDLNSKINFVEKMKGKEILIKPNLVSVYHNMGFKDDDYPESTDPRVFDCIIAYFKKISENIIIIESSGRGMPTNVSFKVSGINKIASYHRIKYVALENEPVIRYMLPKAEVMKEVYIPKIMKNVIDGKAFYISVPKMKTNLYTGVTLGFKNAMGIIPYNLRQRNHNYNINKKLVDLLYLFKPSLTIIDGIIGGEGCTPAPVDPVNMGVIISGNNSVETDRVATRMMGIDPEENKLMVEAVKRGFNDDTVNVIGTEKVVHFRKAEASLMDDNFKRNFPNVKVLVGHMLNNAPVIEDIHNVKPETVRILEKACDGGCLAATKTSFEIMRYVKNLNRNFELVVIIGGGVKVGDKIYYFDSEGKAYEIQDIKNMKAKRLTIGECTKGLKPFCEYNGKGCCSPSSCMLMPFKAIGEKFPLLSLKNKYVISLAIETLRTYFIKRKLIKSGQWVDCKEEAIDKIYEIPELDSSEEEKDYIEWPLPELSGELKKQKLQEISLSL</sequence>
<dbReference type="Pfam" id="PF04015">
    <property type="entry name" value="DUF362"/>
    <property type="match status" value="1"/>
</dbReference>
<feature type="domain" description="DUF362" evidence="1">
    <location>
        <begin position="67"/>
        <end position="272"/>
    </location>
</feature>
<dbReference type="Proteomes" id="UP001623592">
    <property type="component" value="Unassembled WGS sequence"/>
</dbReference>
<comment type="caution">
    <text evidence="2">The sequence shown here is derived from an EMBL/GenBank/DDBJ whole genome shotgun (WGS) entry which is preliminary data.</text>
</comment>
<protein>
    <submittedName>
        <fullName evidence="2">DUF362 domain-containing protein</fullName>
    </submittedName>
</protein>
<organism evidence="2 3">
    <name type="scientific">Clostridium neuense</name>
    <dbReference type="NCBI Taxonomy" id="1728934"/>
    <lineage>
        <taxon>Bacteria</taxon>
        <taxon>Bacillati</taxon>
        <taxon>Bacillota</taxon>
        <taxon>Clostridia</taxon>
        <taxon>Eubacteriales</taxon>
        <taxon>Clostridiaceae</taxon>
        <taxon>Clostridium</taxon>
    </lineage>
</organism>
<evidence type="ECO:0000259" key="1">
    <source>
        <dbReference type="Pfam" id="PF04015"/>
    </source>
</evidence>
<reference evidence="2 3" key="1">
    <citation type="submission" date="2024-11" db="EMBL/GenBank/DDBJ databases">
        <authorList>
            <person name="Heng Y.C."/>
            <person name="Lim A.C.H."/>
            <person name="Lee J.K.Y."/>
            <person name="Kittelmann S."/>
        </authorList>
    </citation>
    <scope>NUCLEOTIDE SEQUENCE [LARGE SCALE GENOMIC DNA]</scope>
    <source>
        <strain evidence="2 3">WILCCON 0114</strain>
    </source>
</reference>
<gene>
    <name evidence="2" type="ORF">ACJDT4_23005</name>
</gene>
<evidence type="ECO:0000313" key="2">
    <source>
        <dbReference type="EMBL" id="MFL0253280.1"/>
    </source>
</evidence>
<accession>A0ABW8TP51</accession>
<keyword evidence="3" id="KW-1185">Reference proteome</keyword>
<proteinExistence type="predicted"/>
<dbReference type="InterPro" id="IPR007160">
    <property type="entry name" value="DUF362"/>
</dbReference>